<dbReference type="GO" id="GO:0007165">
    <property type="term" value="P:signal transduction"/>
    <property type="evidence" value="ECO:0007669"/>
    <property type="project" value="UniProtKB-KW"/>
</dbReference>
<evidence type="ECO:0000313" key="3">
    <source>
        <dbReference type="EMBL" id="ALL13133.1"/>
    </source>
</evidence>
<dbReference type="Proteomes" id="UP000056905">
    <property type="component" value="Chromosome"/>
</dbReference>
<dbReference type="GO" id="GO:0006935">
    <property type="term" value="P:chemotaxis"/>
    <property type="evidence" value="ECO:0007669"/>
    <property type="project" value="InterPro"/>
</dbReference>
<dbReference type="RefSeq" id="WP_062145841.1">
    <property type="nucleotide sequence ID" value="NZ_CP013002.1"/>
</dbReference>
<dbReference type="SUPFAM" id="SSF58104">
    <property type="entry name" value="Methyl-accepting chemotaxis protein (MCP) signaling domain"/>
    <property type="match status" value="1"/>
</dbReference>
<accession>A0A0P0NYD3</accession>
<organism evidence="3 4">
    <name type="scientific">Caulobacter henricii</name>
    <dbReference type="NCBI Taxonomy" id="69395"/>
    <lineage>
        <taxon>Bacteria</taxon>
        <taxon>Pseudomonadati</taxon>
        <taxon>Pseudomonadota</taxon>
        <taxon>Alphaproteobacteria</taxon>
        <taxon>Caulobacterales</taxon>
        <taxon>Caulobacteraceae</taxon>
        <taxon>Caulobacter</taxon>
    </lineage>
</organism>
<evidence type="ECO:0000259" key="2">
    <source>
        <dbReference type="PROSITE" id="PS50111"/>
    </source>
</evidence>
<evidence type="ECO:0000256" key="1">
    <source>
        <dbReference type="PROSITE-ProRule" id="PRU00284"/>
    </source>
</evidence>
<dbReference type="AlphaFoldDB" id="A0A0P0NYD3"/>
<evidence type="ECO:0000313" key="4">
    <source>
        <dbReference type="Proteomes" id="UP000056905"/>
    </source>
</evidence>
<dbReference type="InterPro" id="IPR004089">
    <property type="entry name" value="MCPsignal_dom"/>
</dbReference>
<dbReference type="EMBL" id="CP013002">
    <property type="protein sequence ID" value="ALL13133.1"/>
    <property type="molecule type" value="Genomic_DNA"/>
</dbReference>
<dbReference type="Gene3D" id="1.10.287.950">
    <property type="entry name" value="Methyl-accepting chemotaxis protein"/>
    <property type="match status" value="1"/>
</dbReference>
<dbReference type="GO" id="GO:0004888">
    <property type="term" value="F:transmembrane signaling receptor activity"/>
    <property type="evidence" value="ECO:0007669"/>
    <property type="project" value="InterPro"/>
</dbReference>
<reference evidence="3 4" key="1">
    <citation type="submission" date="2015-10" db="EMBL/GenBank/DDBJ databases">
        <title>Conservation of the essential genome among Caulobacter and Brevundimonas species.</title>
        <authorList>
            <person name="Scott D."/>
            <person name="Ely B."/>
        </authorList>
    </citation>
    <scope>NUCLEOTIDE SEQUENCE [LARGE SCALE GENOMIC DNA]</scope>
    <source>
        <strain evidence="3 4">CB4</strain>
    </source>
</reference>
<keyword evidence="1" id="KW-0807">Transducer</keyword>
<dbReference type="STRING" id="69395.AQ619_07085"/>
<dbReference type="PRINTS" id="PR00260">
    <property type="entry name" value="CHEMTRNSDUCR"/>
</dbReference>
<dbReference type="KEGG" id="chq:AQ619_07085"/>
<dbReference type="GO" id="GO:0016020">
    <property type="term" value="C:membrane"/>
    <property type="evidence" value="ECO:0007669"/>
    <property type="project" value="InterPro"/>
</dbReference>
<feature type="domain" description="Methyl-accepting transducer" evidence="2">
    <location>
        <begin position="182"/>
        <end position="238"/>
    </location>
</feature>
<dbReference type="OrthoDB" id="2489132at2"/>
<gene>
    <name evidence="3" type="ORF">AQ619_07085</name>
</gene>
<dbReference type="PROSITE" id="PS50111">
    <property type="entry name" value="CHEMOTAXIS_TRANSDUC_2"/>
    <property type="match status" value="1"/>
</dbReference>
<sequence>MAPPVKNDAPSPRNIELPEERRAEWRGLLGHLTNQGARLRFFPHRAVMFLALAQSREGSARSSLIDRAQQTLSEFDTLVRGFTTDPGVFAVKKELFVYLSQFLAPHRAVFDETAGRFSTDCDQLIRAMRAREGKNEALFELSEFVSITLLERMNALVEQFTAELSRVSDEGRSRLTGWLADLDRLNNSVYMISINATIQAARSGESGRAFALIANEVNGLSGEVKSITSTIRRNLIGA</sequence>
<name>A0A0P0NYD3_9CAUL</name>
<protein>
    <recommendedName>
        <fullName evidence="2">Methyl-accepting transducer domain-containing protein</fullName>
    </recommendedName>
</protein>
<proteinExistence type="predicted"/>
<dbReference type="InterPro" id="IPR004090">
    <property type="entry name" value="Chemotax_Me-accpt_rcpt"/>
</dbReference>
<keyword evidence="4" id="KW-1185">Reference proteome</keyword>